<evidence type="ECO:0000313" key="2">
    <source>
        <dbReference type="Proteomes" id="UP000217265"/>
    </source>
</evidence>
<accession>A0A290Q7P3</accession>
<dbReference type="Gene3D" id="3.90.1140.10">
    <property type="entry name" value="Cyclic phosphodiesterase"/>
    <property type="match status" value="1"/>
</dbReference>
<protein>
    <submittedName>
        <fullName evidence="1">Uncharacterized protein</fullName>
    </submittedName>
</protein>
<gene>
    <name evidence="1" type="ORF">CMV30_12615</name>
</gene>
<dbReference type="Proteomes" id="UP000217265">
    <property type="component" value="Chromosome"/>
</dbReference>
<name>A0A290Q7P3_9BACT</name>
<dbReference type="InterPro" id="IPR009097">
    <property type="entry name" value="Cyclic_Pdiesterase"/>
</dbReference>
<organism evidence="1 2">
    <name type="scientific">Nibricoccus aquaticus</name>
    <dbReference type="NCBI Taxonomy" id="2576891"/>
    <lineage>
        <taxon>Bacteria</taxon>
        <taxon>Pseudomonadati</taxon>
        <taxon>Verrucomicrobiota</taxon>
        <taxon>Opitutia</taxon>
        <taxon>Opitutales</taxon>
        <taxon>Opitutaceae</taxon>
        <taxon>Nibricoccus</taxon>
    </lineage>
</organism>
<dbReference type="OrthoDB" id="283442at2"/>
<dbReference type="KEGG" id="vbh:CMV30_12615"/>
<sequence>MNLPRTAIFIEPQGTLRTSLIERKKILELAMPGQAYTSHPPHSTLLFGEYGSPEIWTGKLRAAVNSLPPFRLATDAWQEFPNDLQAAGGHTVAYRVKLSPELLRLQLTIAEVVAPFRESSSLQHPLADREPFASSLKHFGFPFVGPHWIPHFTIGSPRLPANDPLLASLMNGSPIHELHVNTISIWQVMADHHNRLTELALTGTAG</sequence>
<dbReference type="SUPFAM" id="SSF55144">
    <property type="entry name" value="LigT-like"/>
    <property type="match status" value="1"/>
</dbReference>
<dbReference type="EMBL" id="CP023344">
    <property type="protein sequence ID" value="ATC64735.1"/>
    <property type="molecule type" value="Genomic_DNA"/>
</dbReference>
<dbReference type="AlphaFoldDB" id="A0A290Q7P3"/>
<reference evidence="1 2" key="1">
    <citation type="submission" date="2017-09" db="EMBL/GenBank/DDBJ databases">
        <title>Complete genome sequence of Verrucomicrobial strain HZ-65, isolated from freshwater.</title>
        <authorList>
            <person name="Choi A."/>
        </authorList>
    </citation>
    <scope>NUCLEOTIDE SEQUENCE [LARGE SCALE GENOMIC DNA]</scope>
    <source>
        <strain evidence="1 2">HZ-65</strain>
    </source>
</reference>
<keyword evidence="2" id="KW-1185">Reference proteome</keyword>
<dbReference type="RefSeq" id="WP_096056366.1">
    <property type="nucleotide sequence ID" value="NZ_CP023344.1"/>
</dbReference>
<evidence type="ECO:0000313" key="1">
    <source>
        <dbReference type="EMBL" id="ATC64735.1"/>
    </source>
</evidence>
<dbReference type="Pfam" id="PF13563">
    <property type="entry name" value="2_5_RNA_ligase2"/>
    <property type="match status" value="1"/>
</dbReference>
<proteinExistence type="predicted"/>